<dbReference type="Gene3D" id="1.10.10.60">
    <property type="entry name" value="Homeodomain-like"/>
    <property type="match status" value="1"/>
</dbReference>
<dbReference type="EMBL" id="UINC01011223">
    <property type="protein sequence ID" value="SVA49633.1"/>
    <property type="molecule type" value="Genomic_DNA"/>
</dbReference>
<sequence>MLTEETKMSWNEENVARLRELWDQGLPTAQIGKLLGFTKNAVVGKAHRIGLERRPSPIRRTAVKPDRKKARSPVMPKLNFETSKEIINTQSKETSTFQPVVKNLFTQPKKRGCEWPEGHPDEPEFHFCGKERFEEKPYCLNHCAIAYIIPEKEEVEQQQVVNSRIK</sequence>
<dbReference type="AlphaFoldDB" id="A0A381WCG2"/>
<evidence type="ECO:0000313" key="1">
    <source>
        <dbReference type="EMBL" id="SVA49633.1"/>
    </source>
</evidence>
<dbReference type="Pfam" id="PF07750">
    <property type="entry name" value="GcrA"/>
    <property type="match status" value="1"/>
</dbReference>
<organism evidence="1">
    <name type="scientific">marine metagenome</name>
    <dbReference type="NCBI Taxonomy" id="408172"/>
    <lineage>
        <taxon>unclassified sequences</taxon>
        <taxon>metagenomes</taxon>
        <taxon>ecological metagenomes</taxon>
    </lineage>
</organism>
<name>A0A381WCG2_9ZZZZ</name>
<reference evidence="1" key="1">
    <citation type="submission" date="2018-05" db="EMBL/GenBank/DDBJ databases">
        <authorList>
            <person name="Lanie J.A."/>
            <person name="Ng W.-L."/>
            <person name="Kazmierczak K.M."/>
            <person name="Andrzejewski T.M."/>
            <person name="Davidsen T.M."/>
            <person name="Wayne K.J."/>
            <person name="Tettelin H."/>
            <person name="Glass J.I."/>
            <person name="Rusch D."/>
            <person name="Podicherti R."/>
            <person name="Tsui H.-C.T."/>
            <person name="Winkler M.E."/>
        </authorList>
    </citation>
    <scope>NUCLEOTIDE SEQUENCE</scope>
</reference>
<evidence type="ECO:0008006" key="2">
    <source>
        <dbReference type="Google" id="ProtNLM"/>
    </source>
</evidence>
<protein>
    <recommendedName>
        <fullName evidence="2">Global cell cycle regulator GcrA-like protein</fullName>
    </recommendedName>
</protein>
<proteinExistence type="predicted"/>
<gene>
    <name evidence="1" type="ORF">METZ01_LOCUS102487</name>
</gene>
<dbReference type="InterPro" id="IPR011681">
    <property type="entry name" value="GcrA"/>
</dbReference>
<accession>A0A381WCG2</accession>